<dbReference type="Proteomes" id="UP000011713">
    <property type="component" value="Unassembled WGS sequence"/>
</dbReference>
<feature type="compositionally biased region" description="Low complexity" evidence="1">
    <location>
        <begin position="83"/>
        <end position="99"/>
    </location>
</feature>
<evidence type="ECO:0000256" key="1">
    <source>
        <dbReference type="SAM" id="MobiDB-lite"/>
    </source>
</evidence>
<dbReference type="HOGENOM" id="CLU_000384_7_7_1"/>
<feature type="compositionally biased region" description="Basic and acidic residues" evidence="1">
    <location>
        <begin position="100"/>
        <end position="109"/>
    </location>
</feature>
<dbReference type="VEuPathDB" id="FungiDB:HpaG802298"/>
<accession>M4B7P6</accession>
<reference evidence="3" key="1">
    <citation type="journal article" date="2010" name="Science">
        <title>Signatures of adaptation to obligate biotrophy in the Hyaloperonospora arabidopsidis genome.</title>
        <authorList>
            <person name="Baxter L."/>
            <person name="Tripathy S."/>
            <person name="Ishaque N."/>
            <person name="Boot N."/>
            <person name="Cabral A."/>
            <person name="Kemen E."/>
            <person name="Thines M."/>
            <person name="Ah-Fong A."/>
            <person name="Anderson R."/>
            <person name="Badejoko W."/>
            <person name="Bittner-Eddy P."/>
            <person name="Boore J.L."/>
            <person name="Chibucos M.C."/>
            <person name="Coates M."/>
            <person name="Dehal P."/>
            <person name="Delehaunty K."/>
            <person name="Dong S."/>
            <person name="Downton P."/>
            <person name="Dumas B."/>
            <person name="Fabro G."/>
            <person name="Fronick C."/>
            <person name="Fuerstenberg S.I."/>
            <person name="Fulton L."/>
            <person name="Gaulin E."/>
            <person name="Govers F."/>
            <person name="Hughes L."/>
            <person name="Humphray S."/>
            <person name="Jiang R.H."/>
            <person name="Judelson H."/>
            <person name="Kamoun S."/>
            <person name="Kyung K."/>
            <person name="Meijer H."/>
            <person name="Minx P."/>
            <person name="Morris P."/>
            <person name="Nelson J."/>
            <person name="Phuntumart V."/>
            <person name="Qutob D."/>
            <person name="Rehmany A."/>
            <person name="Rougon-Cardoso A."/>
            <person name="Ryden P."/>
            <person name="Torto-Alalibo T."/>
            <person name="Studholme D."/>
            <person name="Wang Y."/>
            <person name="Win J."/>
            <person name="Wood J."/>
            <person name="Clifton S.W."/>
            <person name="Rogers J."/>
            <person name="Van den Ackerveken G."/>
            <person name="Jones J.D."/>
            <person name="McDowell J.M."/>
            <person name="Beynon J."/>
            <person name="Tyler B.M."/>
        </authorList>
    </citation>
    <scope>NUCLEOTIDE SEQUENCE [LARGE SCALE GENOMIC DNA]</scope>
    <source>
        <strain evidence="3">Emoy2</strain>
    </source>
</reference>
<organism evidence="2 3">
    <name type="scientific">Hyaloperonospora arabidopsidis (strain Emoy2)</name>
    <name type="common">Downy mildew agent</name>
    <name type="synonym">Peronospora arabidopsidis</name>
    <dbReference type="NCBI Taxonomy" id="559515"/>
    <lineage>
        <taxon>Eukaryota</taxon>
        <taxon>Sar</taxon>
        <taxon>Stramenopiles</taxon>
        <taxon>Oomycota</taxon>
        <taxon>Peronosporomycetes</taxon>
        <taxon>Peronosporales</taxon>
        <taxon>Peronosporaceae</taxon>
        <taxon>Hyaloperonospora</taxon>
    </lineage>
</organism>
<proteinExistence type="predicted"/>
<dbReference type="InParanoid" id="M4B7P6"/>
<dbReference type="EMBL" id="JH597876">
    <property type="status" value="NOT_ANNOTATED_CDS"/>
    <property type="molecule type" value="Genomic_DNA"/>
</dbReference>
<protein>
    <submittedName>
        <fullName evidence="2">Uncharacterized protein</fullName>
    </submittedName>
</protein>
<name>M4B7P6_HYAAE</name>
<dbReference type="EnsemblProtists" id="HpaT802298">
    <property type="protein sequence ID" value="HpaP802298"/>
    <property type="gene ID" value="HpaG802298"/>
</dbReference>
<dbReference type="AlphaFoldDB" id="M4B7P6"/>
<reference evidence="2" key="2">
    <citation type="submission" date="2015-06" db="UniProtKB">
        <authorList>
            <consortium name="EnsemblProtists"/>
        </authorList>
    </citation>
    <scope>IDENTIFICATION</scope>
    <source>
        <strain evidence="2">Emoy2</strain>
    </source>
</reference>
<evidence type="ECO:0000313" key="2">
    <source>
        <dbReference type="EnsemblProtists" id="HpaP802298"/>
    </source>
</evidence>
<evidence type="ECO:0000313" key="3">
    <source>
        <dbReference type="Proteomes" id="UP000011713"/>
    </source>
</evidence>
<sequence>MNMLDDEVDGTFYGTRESYSYLSDVKWSAVKRMSSTVGEEAVWSLLSLRAKDQQYSIIAKFLKRELDASRAEVTLLHQHSHQQTELLKQQQSQSTAAASTRERRRETLK</sequence>
<keyword evidence="3" id="KW-1185">Reference proteome</keyword>
<feature type="region of interest" description="Disordered" evidence="1">
    <location>
        <begin position="82"/>
        <end position="109"/>
    </location>
</feature>